<dbReference type="PANTHER" id="PTHR10285">
    <property type="entry name" value="URIDINE KINASE"/>
    <property type="match status" value="1"/>
</dbReference>
<dbReference type="Proteomes" id="UP000472260">
    <property type="component" value="Unassembled WGS sequence"/>
</dbReference>
<organism evidence="1 2">
    <name type="scientific">Sinocyclocheilus anshuiensis</name>
    <dbReference type="NCBI Taxonomy" id="1608454"/>
    <lineage>
        <taxon>Eukaryota</taxon>
        <taxon>Metazoa</taxon>
        <taxon>Chordata</taxon>
        <taxon>Craniata</taxon>
        <taxon>Vertebrata</taxon>
        <taxon>Euteleostomi</taxon>
        <taxon>Actinopterygii</taxon>
        <taxon>Neopterygii</taxon>
        <taxon>Teleostei</taxon>
        <taxon>Ostariophysi</taxon>
        <taxon>Cypriniformes</taxon>
        <taxon>Cyprinidae</taxon>
        <taxon>Cyprininae</taxon>
        <taxon>Sinocyclocheilus</taxon>
    </lineage>
</organism>
<reference evidence="1" key="2">
    <citation type="submission" date="2025-09" db="UniProtKB">
        <authorList>
            <consortium name="Ensembl"/>
        </authorList>
    </citation>
    <scope>IDENTIFICATION</scope>
</reference>
<keyword evidence="2" id="KW-1185">Reference proteome</keyword>
<dbReference type="InterPro" id="IPR027417">
    <property type="entry name" value="P-loop_NTPase"/>
</dbReference>
<gene>
    <name evidence="1" type="primary">LOC107682648</name>
</gene>
<accession>A0A671MNX6</accession>
<evidence type="ECO:0000313" key="2">
    <source>
        <dbReference type="Proteomes" id="UP000472260"/>
    </source>
</evidence>
<proteinExistence type="predicted"/>
<name>A0A671MNX6_9TELE</name>
<reference evidence="1" key="1">
    <citation type="submission" date="2025-08" db="UniProtKB">
        <authorList>
            <consortium name="Ensembl"/>
        </authorList>
    </citation>
    <scope>IDENTIFICATION</scope>
</reference>
<dbReference type="AlphaFoldDB" id="A0A671MNX6"/>
<evidence type="ECO:0000313" key="1">
    <source>
        <dbReference type="Ensembl" id="ENSSANP00000034499.1"/>
    </source>
</evidence>
<dbReference type="Ensembl" id="ENSSANT00000036747.1">
    <property type="protein sequence ID" value="ENSSANP00000034499.1"/>
    <property type="gene ID" value="ENSSANG00000017666.1"/>
</dbReference>
<protein>
    <submittedName>
        <fullName evidence="1">Nicotinamide riboside kinase 1-like</fullName>
    </submittedName>
</protein>
<sequence length="104" mass="11379">MKKIIIGIGGMTNGGKTTLSKSLQELLHNSLVISQDNFFKVLLVPADVTLDALHMDRMMAGIGSWQEDPRGFMMSRDPSVKSTASEPSNVFVLIVEGFLIFNHG</sequence>
<dbReference type="SUPFAM" id="SSF52540">
    <property type="entry name" value="P-loop containing nucleoside triphosphate hydrolases"/>
    <property type="match status" value="1"/>
</dbReference>
<dbReference type="Gene3D" id="3.40.50.300">
    <property type="entry name" value="P-loop containing nucleotide triphosphate hydrolases"/>
    <property type="match status" value="1"/>
</dbReference>